<evidence type="ECO:0000313" key="7">
    <source>
        <dbReference type="Proteomes" id="UP000000707"/>
    </source>
</evidence>
<sequence length="684" mass="78854">MSNDDFSDDDDFFESIKRHQLTHSSPQPTAASNTDYDISQVPGEIRSKLFRADGEIAILKSQLESVKSRGYEEIKHLKEDNEETKRSMEEQIKMLKFSVQKLEDEKKFLDNQVKSTFSKKRKLANPSEETIPVTQAQRVAPTTVPVATGQRIIRTQNDTTLLTDYIWKLSINGSDRTIMEYLGKVTLKDSLEIQGYRFQEKIPISSIILEYLISRKNLRLDKLLEELFSIINELIVHLIDTSLITSVPFMLSLLHGILGFKPSAVNENTIVISVSRIFEIIMLYKYTLSNEDRELFNYNKTPQMFLLEKFTLICSMDMLEKLMSLCNLHQEVKLGSRLFHEVRILDLVNQLIPKNDEALMNGAQINIIYNVVRILDNFYDTNDTEETSSQTVHSLLNINLVGVPIKEDFRFYGLNRCIGNNTDFQEIDKIIFSDNATVDPSSLIILPNPISERSKESRNSNYSIEYNHEFHVLDLRLQISQSIENYIINRMDTSILKEIEVVKLMIRSINLQQNGILRSPRSKFVDLRIKIICSFVRNLNYVFKTSKQLNEIINSETLNELSIVLSQIAFTSSSDLSGSSAKLYKLLRTQNYRLKILNEESEAKARELSNVNFSNKNKEYLAEVENEHANGLETLYDHETVELAREILGFCIDNEVADNLYININGAEMVDDNRFDEMDIVNEM</sequence>
<gene>
    <name evidence="6" type="ORF">CANTEDRAFT_97311</name>
</gene>
<name>G3B0J6_CANTC</name>
<feature type="compositionally biased region" description="Polar residues" evidence="5">
    <location>
        <begin position="22"/>
        <end position="37"/>
    </location>
</feature>
<feature type="region of interest" description="Disordered" evidence="5">
    <location>
        <begin position="18"/>
        <end position="38"/>
    </location>
</feature>
<dbReference type="Proteomes" id="UP000000707">
    <property type="component" value="Unassembled WGS sequence"/>
</dbReference>
<evidence type="ECO:0000256" key="3">
    <source>
        <dbReference type="ARBA" id="ARBA00023242"/>
    </source>
</evidence>
<dbReference type="GeneID" id="18250679"/>
<organism evidence="7">
    <name type="scientific">Candida tenuis (strain ATCC 10573 / BCRC 21748 / CBS 615 / JCM 9827 / NBRC 10315 / NRRL Y-1498 / VKM Y-70)</name>
    <name type="common">Yeast</name>
    <name type="synonym">Yamadazyma tenuis</name>
    <dbReference type="NCBI Taxonomy" id="590646"/>
    <lineage>
        <taxon>Eukaryota</taxon>
        <taxon>Fungi</taxon>
        <taxon>Dikarya</taxon>
        <taxon>Ascomycota</taxon>
        <taxon>Saccharomycotina</taxon>
        <taxon>Pichiomycetes</taxon>
        <taxon>Debaryomycetaceae</taxon>
        <taxon>Yamadazyma</taxon>
    </lineage>
</organism>
<dbReference type="InterPro" id="IPR018622">
    <property type="entry name" value="DNA_damage_chkpnt_Lcd1"/>
</dbReference>
<keyword evidence="4" id="KW-0175">Coiled coil</keyword>
<keyword evidence="2" id="KW-0227">DNA damage</keyword>
<dbReference type="GO" id="GO:0000077">
    <property type="term" value="P:DNA damage checkpoint signaling"/>
    <property type="evidence" value="ECO:0007669"/>
    <property type="project" value="InterPro"/>
</dbReference>
<evidence type="ECO:0000313" key="6">
    <source>
        <dbReference type="EMBL" id="EGV65415.1"/>
    </source>
</evidence>
<keyword evidence="3" id="KW-0539">Nucleus</keyword>
<protein>
    <recommendedName>
        <fullName evidence="8">DNA damage checkpoint protein LCD1</fullName>
    </recommendedName>
</protein>
<reference evidence="6 7" key="1">
    <citation type="journal article" date="2011" name="Proc. Natl. Acad. Sci. U.S.A.">
        <title>Comparative genomics of xylose-fermenting fungi for enhanced biofuel production.</title>
        <authorList>
            <person name="Wohlbach D.J."/>
            <person name="Kuo A."/>
            <person name="Sato T.K."/>
            <person name="Potts K.M."/>
            <person name="Salamov A.A."/>
            <person name="LaButti K.M."/>
            <person name="Sun H."/>
            <person name="Clum A."/>
            <person name="Pangilinan J.L."/>
            <person name="Lindquist E.A."/>
            <person name="Lucas S."/>
            <person name="Lapidus A."/>
            <person name="Jin M."/>
            <person name="Gunawan C."/>
            <person name="Balan V."/>
            <person name="Dale B.E."/>
            <person name="Jeffries T.W."/>
            <person name="Zinkel R."/>
            <person name="Barry K.W."/>
            <person name="Grigoriev I.V."/>
            <person name="Gasch A.P."/>
        </authorList>
    </citation>
    <scope>NUCLEOTIDE SEQUENCE [LARGE SCALE GENOMIC DNA]</scope>
    <source>
        <strain evidence="7">ATCC 10573 / BCRC 21748 / CBS 615 / JCM 9827 / NBRC 10315 / NRRL Y-1498 / VKM Y-70</strain>
    </source>
</reference>
<dbReference type="EMBL" id="GL996514">
    <property type="protein sequence ID" value="EGV65415.1"/>
    <property type="molecule type" value="Genomic_DNA"/>
</dbReference>
<dbReference type="AlphaFoldDB" id="G3B0J6"/>
<feature type="coiled-coil region" evidence="4">
    <location>
        <begin position="71"/>
        <end position="119"/>
    </location>
</feature>
<comment type="subcellular location">
    <subcellularLocation>
        <location evidence="1">Nucleus</location>
    </subcellularLocation>
</comment>
<dbReference type="OrthoDB" id="4078000at2759"/>
<evidence type="ECO:0000256" key="1">
    <source>
        <dbReference type="ARBA" id="ARBA00004123"/>
    </source>
</evidence>
<dbReference type="HOGENOM" id="CLU_402302_0_0_1"/>
<dbReference type="Pfam" id="PF09798">
    <property type="entry name" value="LCD1"/>
    <property type="match status" value="1"/>
</dbReference>
<proteinExistence type="predicted"/>
<accession>G3B0J6</accession>
<dbReference type="eggNOG" id="ENOG502QQI0">
    <property type="taxonomic scope" value="Eukaryota"/>
</dbReference>
<keyword evidence="7" id="KW-1185">Reference proteome</keyword>
<dbReference type="GO" id="GO:0005634">
    <property type="term" value="C:nucleus"/>
    <property type="evidence" value="ECO:0007669"/>
    <property type="project" value="UniProtKB-SubCell"/>
</dbReference>
<dbReference type="STRING" id="590646.G3B0J6"/>
<evidence type="ECO:0000256" key="2">
    <source>
        <dbReference type="ARBA" id="ARBA00022763"/>
    </source>
</evidence>
<evidence type="ECO:0000256" key="5">
    <source>
        <dbReference type="SAM" id="MobiDB-lite"/>
    </source>
</evidence>
<evidence type="ECO:0008006" key="8">
    <source>
        <dbReference type="Google" id="ProtNLM"/>
    </source>
</evidence>
<dbReference type="KEGG" id="cten:18250679"/>
<evidence type="ECO:0000256" key="4">
    <source>
        <dbReference type="SAM" id="Coils"/>
    </source>
</evidence>